<evidence type="ECO:0000313" key="2">
    <source>
        <dbReference type="Proteomes" id="UP000199533"/>
    </source>
</evidence>
<dbReference type="Proteomes" id="UP000199533">
    <property type="component" value="Unassembled WGS sequence"/>
</dbReference>
<protein>
    <submittedName>
        <fullName evidence="1">Uncharacterized protein</fullName>
    </submittedName>
</protein>
<dbReference type="AlphaFoldDB" id="A0A1I4CCN0"/>
<dbReference type="RefSeq" id="WP_090699867.1">
    <property type="nucleotide sequence ID" value="NZ_FOSP01000015.1"/>
</dbReference>
<dbReference type="OrthoDB" id="9178860at2"/>
<dbReference type="EMBL" id="FOSP01000015">
    <property type="protein sequence ID" value="SFK77771.1"/>
    <property type="molecule type" value="Genomic_DNA"/>
</dbReference>
<accession>A0A1I4CCN0</accession>
<evidence type="ECO:0000313" key="1">
    <source>
        <dbReference type="EMBL" id="SFK77771.1"/>
    </source>
</evidence>
<name>A0A1I4CCN0_9PROT</name>
<proteinExistence type="predicted"/>
<reference evidence="2" key="1">
    <citation type="submission" date="2016-10" db="EMBL/GenBank/DDBJ databases">
        <authorList>
            <person name="Varghese N."/>
            <person name="Submissions S."/>
        </authorList>
    </citation>
    <scope>NUCLEOTIDE SEQUENCE [LARGE SCALE GENOMIC DNA]</scope>
    <source>
        <strain evidence="2">Nm69</strain>
    </source>
</reference>
<organism evidence="1 2">
    <name type="scientific">Nitrosomonas aestuarii</name>
    <dbReference type="NCBI Taxonomy" id="52441"/>
    <lineage>
        <taxon>Bacteria</taxon>
        <taxon>Pseudomonadati</taxon>
        <taxon>Pseudomonadota</taxon>
        <taxon>Betaproteobacteria</taxon>
        <taxon>Nitrosomonadales</taxon>
        <taxon>Nitrosomonadaceae</taxon>
        <taxon>Nitrosomonas</taxon>
    </lineage>
</organism>
<dbReference type="STRING" id="52441.SAMN05216302_101514"/>
<sequence length="278" mass="31480">MSPLLRDQIEVFFAPGRLNLVHLKRGLKPVQSPVLTEMIDDAQSGQPDWLQPMQQLEKMLSEYTGISMTVTLSNHFVRYVTLPPQAEITTPEEVLAYADFRMREIYGARVDHWSLSISIWSPIYGAICAAISQELLMKLEEVAKRHHSKLNGIEPYLTAVLDKWIKSLNRRKSYVALVETDRVCVALLENGIWHSIRNQRVLQDVADELLAALDQEAVLSGEKESVEQVFLFAPEHPALTLPDDSGWYMVPLQTETVTVPMHYPIPISDKTKENACSA</sequence>
<gene>
    <name evidence="1" type="ORF">SAMN05216302_101514</name>
</gene>
<keyword evidence="2" id="KW-1185">Reference proteome</keyword>